<dbReference type="Pfam" id="PF00994">
    <property type="entry name" value="MoCF_biosynth"/>
    <property type="match status" value="1"/>
</dbReference>
<comment type="similarity">
    <text evidence="1">Belongs to the CinA family.</text>
</comment>
<dbReference type="SMART" id="SM00852">
    <property type="entry name" value="MoCF_biosynth"/>
    <property type="match status" value="1"/>
</dbReference>
<dbReference type="HAMAP" id="MF_00226_B">
    <property type="entry name" value="CinA_B"/>
    <property type="match status" value="1"/>
</dbReference>
<evidence type="ECO:0000259" key="2">
    <source>
        <dbReference type="SMART" id="SM00852"/>
    </source>
</evidence>
<comment type="caution">
    <text evidence="3">The sequence shown here is derived from an EMBL/GenBank/DDBJ whole genome shotgun (WGS) entry which is preliminary data.</text>
</comment>
<dbReference type="InterPro" id="IPR036425">
    <property type="entry name" value="MoaB/Mog-like_dom_sf"/>
</dbReference>
<dbReference type="Gene3D" id="3.40.980.10">
    <property type="entry name" value="MoaB/Mog-like domain"/>
    <property type="match status" value="1"/>
</dbReference>
<dbReference type="CDD" id="cd00885">
    <property type="entry name" value="cinA"/>
    <property type="match status" value="1"/>
</dbReference>
<evidence type="ECO:0000313" key="4">
    <source>
        <dbReference type="Proteomes" id="UP001629953"/>
    </source>
</evidence>
<gene>
    <name evidence="3" type="ORF">ABUE30_12205</name>
</gene>
<dbReference type="PIRSF" id="PIRSF006728">
    <property type="entry name" value="CinA"/>
    <property type="match status" value="1"/>
</dbReference>
<dbReference type="InterPro" id="IPR008136">
    <property type="entry name" value="CinA_C"/>
</dbReference>
<dbReference type="InterPro" id="IPR050101">
    <property type="entry name" value="CinA"/>
</dbReference>
<evidence type="ECO:0000256" key="1">
    <source>
        <dbReference type="HAMAP-Rule" id="MF_00226"/>
    </source>
</evidence>
<dbReference type="RefSeq" id="WP_408624055.1">
    <property type="nucleotide sequence ID" value="NZ_JBEQCT010000005.1"/>
</dbReference>
<proteinExistence type="inferred from homology"/>
<dbReference type="NCBIfam" id="TIGR00199">
    <property type="entry name" value="PncC_domain"/>
    <property type="match status" value="1"/>
</dbReference>
<dbReference type="InterPro" id="IPR001453">
    <property type="entry name" value="MoaB/Mog_dom"/>
</dbReference>
<keyword evidence="4" id="KW-1185">Reference proteome</keyword>
<dbReference type="InterPro" id="IPR036653">
    <property type="entry name" value="CinA-like_C"/>
</dbReference>
<dbReference type="Proteomes" id="UP001629953">
    <property type="component" value="Unassembled WGS sequence"/>
</dbReference>
<dbReference type="PANTHER" id="PTHR13939">
    <property type="entry name" value="NICOTINAMIDE-NUCLEOTIDE AMIDOHYDROLASE PNCC"/>
    <property type="match status" value="1"/>
</dbReference>
<dbReference type="PANTHER" id="PTHR13939:SF0">
    <property type="entry name" value="NMN AMIDOHYDROLASE-LIKE PROTEIN YFAY"/>
    <property type="match status" value="1"/>
</dbReference>
<dbReference type="SUPFAM" id="SSF53218">
    <property type="entry name" value="Molybdenum cofactor biosynthesis proteins"/>
    <property type="match status" value="1"/>
</dbReference>
<dbReference type="NCBIfam" id="TIGR00200">
    <property type="entry name" value="cinA_nterm"/>
    <property type="match status" value="1"/>
</dbReference>
<dbReference type="InterPro" id="IPR008135">
    <property type="entry name" value="Competence-induced_CinA"/>
</dbReference>
<dbReference type="Pfam" id="PF02464">
    <property type="entry name" value="CinA"/>
    <property type="match status" value="1"/>
</dbReference>
<dbReference type="Gene3D" id="3.30.70.2860">
    <property type="match status" value="1"/>
</dbReference>
<dbReference type="EMBL" id="JBEQCT010000005">
    <property type="protein sequence ID" value="MFM2485806.1"/>
    <property type="molecule type" value="Genomic_DNA"/>
</dbReference>
<feature type="domain" description="MoaB/Mog" evidence="2">
    <location>
        <begin position="4"/>
        <end position="171"/>
    </location>
</feature>
<dbReference type="SUPFAM" id="SSF142433">
    <property type="entry name" value="CinA-like"/>
    <property type="match status" value="1"/>
</dbReference>
<dbReference type="Gene3D" id="3.90.950.20">
    <property type="entry name" value="CinA-like"/>
    <property type="match status" value="1"/>
</dbReference>
<organism evidence="3 4">
    <name type="scientific">Celerinatantimonas yamalensis</name>
    <dbReference type="NCBI Taxonomy" id="559956"/>
    <lineage>
        <taxon>Bacteria</taxon>
        <taxon>Pseudomonadati</taxon>
        <taxon>Pseudomonadota</taxon>
        <taxon>Gammaproteobacteria</taxon>
        <taxon>Celerinatantimonadaceae</taxon>
        <taxon>Celerinatantimonas</taxon>
    </lineage>
</organism>
<accession>A0ABW9G7Y4</accession>
<reference evidence="3 4" key="1">
    <citation type="journal article" date="2013" name="Int. J. Syst. Evol. Microbiol.">
        <title>Celerinatantimonas yamalensis sp. nov., a cold-adapted diazotrophic bacterium from a cold permafrost brine.</title>
        <authorList>
            <person name="Shcherbakova V."/>
            <person name="Chuvilskaya N."/>
            <person name="Rivkina E."/>
            <person name="Demidov N."/>
            <person name="Uchaeva V."/>
            <person name="Suetin S."/>
            <person name="Suzina N."/>
            <person name="Gilichinsky D."/>
        </authorList>
    </citation>
    <scope>NUCLEOTIDE SEQUENCE [LARGE SCALE GENOMIC DNA]</scope>
    <source>
        <strain evidence="3 4">C7</strain>
    </source>
</reference>
<protein>
    <recommendedName>
        <fullName evidence="1">CinA-like protein</fullName>
    </recommendedName>
</protein>
<evidence type="ECO:0000313" key="3">
    <source>
        <dbReference type="EMBL" id="MFM2485806.1"/>
    </source>
</evidence>
<sequence>MVIEMLSTGDEVLQGDIVDTNAAWAGQQLAECGLKFARRQTIADDLSTLVSVLDECCRRADWLLVNGGLGPTSDDLSAQAAAVLLDVPLELNQFWLENLKRWYANKQREMPESNIKQAMLPVGAELIDNPIGTACGFAIVHHDCQVLFTPGVPSEFKQMLSQQWLPRLPKGDHAPIKRFFTFGLSESGVDQRLQQLVLPAGARLGFRAARPSIEIKVFAPSALQSALREVHQQIRNILGTELFSEDSGDWAALIQQLMLAKELKLACAESCSGGLLASQLIKVAGSSGYFERGFVTYTNLAKQQMLGVSESLLTHFGAVSVEVAQAMAQGALAHSDADIALSITGIAGPDGGSDEKPVGTVCFALATETQCFSQCLQLTGRTRTAIRETAVATALDMLRRYLRQQPMWGEYDLIKRIREEQS</sequence>
<name>A0ABW9G7Y4_9GAMM</name>